<gene>
    <name evidence="1" type="ORF">GSTUM_00011261001</name>
</gene>
<dbReference type="Proteomes" id="UP000006911">
    <property type="component" value="Unassembled WGS sequence"/>
</dbReference>
<protein>
    <submittedName>
        <fullName evidence="1">(Perigord truffle) hypothetical protein</fullName>
    </submittedName>
</protein>
<name>D5GNF2_TUBMM</name>
<proteinExistence type="predicted"/>
<reference evidence="1 2" key="1">
    <citation type="journal article" date="2010" name="Nature">
        <title>Perigord black truffle genome uncovers evolutionary origins and mechanisms of symbiosis.</title>
        <authorList>
            <person name="Martin F."/>
            <person name="Kohler A."/>
            <person name="Murat C."/>
            <person name="Balestrini R."/>
            <person name="Coutinho P.M."/>
            <person name="Jaillon O."/>
            <person name="Montanini B."/>
            <person name="Morin E."/>
            <person name="Noel B."/>
            <person name="Percudani R."/>
            <person name="Porcel B."/>
            <person name="Rubini A."/>
            <person name="Amicucci A."/>
            <person name="Amselem J."/>
            <person name="Anthouard V."/>
            <person name="Arcioni S."/>
            <person name="Artiguenave F."/>
            <person name="Aury J.M."/>
            <person name="Ballario P."/>
            <person name="Bolchi A."/>
            <person name="Brenna A."/>
            <person name="Brun A."/>
            <person name="Buee M."/>
            <person name="Cantarel B."/>
            <person name="Chevalier G."/>
            <person name="Couloux A."/>
            <person name="Da Silva C."/>
            <person name="Denoeud F."/>
            <person name="Duplessis S."/>
            <person name="Ghignone S."/>
            <person name="Hilselberger B."/>
            <person name="Iotti M."/>
            <person name="Marcais B."/>
            <person name="Mello A."/>
            <person name="Miranda M."/>
            <person name="Pacioni G."/>
            <person name="Quesneville H."/>
            <person name="Riccioni C."/>
            <person name="Ruotolo R."/>
            <person name="Splivallo R."/>
            <person name="Stocchi V."/>
            <person name="Tisserant E."/>
            <person name="Viscomi A.R."/>
            <person name="Zambonelli A."/>
            <person name="Zampieri E."/>
            <person name="Henrissat B."/>
            <person name="Lebrun M.H."/>
            <person name="Paolocci F."/>
            <person name="Bonfante P."/>
            <person name="Ottonello S."/>
            <person name="Wincker P."/>
        </authorList>
    </citation>
    <scope>NUCLEOTIDE SEQUENCE [LARGE SCALE GENOMIC DNA]</scope>
    <source>
        <strain evidence="1 2">Mel28</strain>
    </source>
</reference>
<dbReference type="KEGG" id="tml:GSTUM_00011261001"/>
<organism evidence="1 2">
    <name type="scientific">Tuber melanosporum (strain Mel28)</name>
    <name type="common">Perigord black truffle</name>
    <dbReference type="NCBI Taxonomy" id="656061"/>
    <lineage>
        <taxon>Eukaryota</taxon>
        <taxon>Fungi</taxon>
        <taxon>Dikarya</taxon>
        <taxon>Ascomycota</taxon>
        <taxon>Pezizomycotina</taxon>
        <taxon>Pezizomycetes</taxon>
        <taxon>Pezizales</taxon>
        <taxon>Tuberaceae</taxon>
        <taxon>Tuber</taxon>
    </lineage>
</organism>
<keyword evidence="2" id="KW-1185">Reference proteome</keyword>
<accession>D5GNF2</accession>
<dbReference type="HOGENOM" id="CLU_3431016_0_0_1"/>
<sequence length="18" mass="2136">MLKAITPNLHILLWKEQS</sequence>
<dbReference type="EMBL" id="FN430364">
    <property type="protein sequence ID" value="CAZ86045.1"/>
    <property type="molecule type" value="Genomic_DNA"/>
</dbReference>
<dbReference type="AlphaFoldDB" id="D5GNF2"/>
<dbReference type="InParanoid" id="D5GNF2"/>
<evidence type="ECO:0000313" key="2">
    <source>
        <dbReference type="Proteomes" id="UP000006911"/>
    </source>
</evidence>
<evidence type="ECO:0000313" key="1">
    <source>
        <dbReference type="EMBL" id="CAZ86045.1"/>
    </source>
</evidence>